<dbReference type="STRING" id="1317121.ATO11_01405"/>
<organism evidence="1 2">
    <name type="scientific">Pseudaestuariivita atlantica</name>
    <dbReference type="NCBI Taxonomy" id="1317121"/>
    <lineage>
        <taxon>Bacteria</taxon>
        <taxon>Pseudomonadati</taxon>
        <taxon>Pseudomonadota</taxon>
        <taxon>Alphaproteobacteria</taxon>
        <taxon>Rhodobacterales</taxon>
        <taxon>Paracoccaceae</taxon>
        <taxon>Pseudaestuariivita</taxon>
    </lineage>
</organism>
<protein>
    <submittedName>
        <fullName evidence="1">Uncharacterized protein</fullName>
    </submittedName>
</protein>
<name>A0A0L1JV89_9RHOB</name>
<proteinExistence type="predicted"/>
<dbReference type="AlphaFoldDB" id="A0A0L1JV89"/>
<dbReference type="Proteomes" id="UP000036938">
    <property type="component" value="Unassembled WGS sequence"/>
</dbReference>
<reference evidence="1 2" key="1">
    <citation type="journal article" date="2015" name="Int. J. Syst. Evol. Microbiol.">
        <title>Aestuariivita atlantica sp. nov., isolated from deep sea sediment of the Atlantic Ocean.</title>
        <authorList>
            <person name="Li G."/>
            <person name="Lai Q."/>
            <person name="Du Y."/>
            <person name="Liu X."/>
            <person name="Sun F."/>
            <person name="Shao Z."/>
        </authorList>
    </citation>
    <scope>NUCLEOTIDE SEQUENCE [LARGE SCALE GENOMIC DNA]</scope>
    <source>
        <strain evidence="1 2">22II-S11-z3</strain>
    </source>
</reference>
<comment type="caution">
    <text evidence="1">The sequence shown here is derived from an EMBL/GenBank/DDBJ whole genome shotgun (WGS) entry which is preliminary data.</text>
</comment>
<gene>
    <name evidence="1" type="ORF">ATO11_01405</name>
</gene>
<dbReference type="EMBL" id="AQQZ01000001">
    <property type="protein sequence ID" value="KNG95313.1"/>
    <property type="molecule type" value="Genomic_DNA"/>
</dbReference>
<evidence type="ECO:0000313" key="1">
    <source>
        <dbReference type="EMBL" id="KNG95313.1"/>
    </source>
</evidence>
<evidence type="ECO:0000313" key="2">
    <source>
        <dbReference type="Proteomes" id="UP000036938"/>
    </source>
</evidence>
<sequence length="62" mass="7153">MAHSDETTLHIAHAWFLASSAEPIEADEERDLWNSNREEFMGKTRKFLSLLDRKGMSVSETE</sequence>
<keyword evidence="2" id="KW-1185">Reference proteome</keyword>
<dbReference type="RefSeq" id="WP_050529034.1">
    <property type="nucleotide sequence ID" value="NZ_AQQZ01000001.1"/>
</dbReference>
<accession>A0A0L1JV89</accession>